<gene>
    <name evidence="2" type="ORF">ARTHRO_10194</name>
</gene>
<protein>
    <recommendedName>
        <fullName evidence="4">DUF3611 family protein</fullName>
    </recommendedName>
</protein>
<feature type="transmembrane region" description="Helical" evidence="1">
    <location>
        <begin position="110"/>
        <end position="137"/>
    </location>
</feature>
<keyword evidence="1" id="KW-0472">Membrane</keyword>
<dbReference type="AlphaFoldDB" id="A0A9P1NYH8"/>
<dbReference type="Proteomes" id="UP000032946">
    <property type="component" value="Chromosome"/>
</dbReference>
<dbReference type="RefSeq" id="WP_006622103.1">
    <property type="nucleotide sequence ID" value="NZ_FO818640.1"/>
</dbReference>
<dbReference type="PANTHER" id="PTHR34548">
    <property type="entry name" value="PROTEIN TIC 21, CHLOROPLASTIC"/>
    <property type="match status" value="1"/>
</dbReference>
<feature type="transmembrane region" description="Helical" evidence="1">
    <location>
        <begin position="24"/>
        <end position="46"/>
    </location>
</feature>
<evidence type="ECO:0000256" key="1">
    <source>
        <dbReference type="SAM" id="Phobius"/>
    </source>
</evidence>
<dbReference type="Pfam" id="PF12263">
    <property type="entry name" value="DUF3611"/>
    <property type="match status" value="1"/>
</dbReference>
<reference evidence="2 3" key="1">
    <citation type="submission" date="2014-02" db="EMBL/GenBank/DDBJ databases">
        <authorList>
            <person name="Genoscope - CEA"/>
        </authorList>
    </citation>
    <scope>NUCLEOTIDE SEQUENCE [LARGE SCALE GENOMIC DNA]</scope>
    <source>
        <strain evidence="2 3">PCC 8005</strain>
    </source>
</reference>
<feature type="transmembrane region" description="Helical" evidence="1">
    <location>
        <begin position="66"/>
        <end position="89"/>
    </location>
</feature>
<evidence type="ECO:0000313" key="3">
    <source>
        <dbReference type="Proteomes" id="UP000032946"/>
    </source>
</evidence>
<name>A0A9P1NYH8_9CYAN</name>
<keyword evidence="1" id="KW-1133">Transmembrane helix</keyword>
<accession>A0A9P1NYH8</accession>
<keyword evidence="1" id="KW-0812">Transmembrane</keyword>
<proteinExistence type="predicted"/>
<sequence>MSNPSERPALPASAQRVAVALRRAGWICFWAQLVLAVISAIILFFAAVAAQTTGGGSTSAVTSGGFFFAVAGLLVLGFSTYQAYAYTRLSKRLREGRPQRPSRADTIKQIRITLISNLVGMTLTLIAAEAIGGILFAKALSQPTSQLVFGTGTVRDFIQPLDLIVVLASNHTILAHFVGIVASIWLIDQIYKQ</sequence>
<organism evidence="2 3">
    <name type="scientific">Limnospira indica PCC 8005</name>
    <dbReference type="NCBI Taxonomy" id="376219"/>
    <lineage>
        <taxon>Bacteria</taxon>
        <taxon>Bacillati</taxon>
        <taxon>Cyanobacteriota</taxon>
        <taxon>Cyanophyceae</taxon>
        <taxon>Oscillatoriophycideae</taxon>
        <taxon>Oscillatoriales</taxon>
        <taxon>Sirenicapillariaceae</taxon>
        <taxon>Limnospira</taxon>
    </lineage>
</organism>
<dbReference type="InterPro" id="IPR022051">
    <property type="entry name" value="DUF3611"/>
</dbReference>
<dbReference type="EMBL" id="FO818640">
    <property type="protein sequence ID" value="CDM92521.1"/>
    <property type="molecule type" value="Genomic_DNA"/>
</dbReference>
<dbReference type="PANTHER" id="PTHR34548:SF2">
    <property type="entry name" value="PROTEIN TIC 21, CHLOROPLASTIC"/>
    <property type="match status" value="1"/>
</dbReference>
<evidence type="ECO:0008006" key="4">
    <source>
        <dbReference type="Google" id="ProtNLM"/>
    </source>
</evidence>
<evidence type="ECO:0000313" key="2">
    <source>
        <dbReference type="EMBL" id="CDM92521.1"/>
    </source>
</evidence>
<keyword evidence="3" id="KW-1185">Reference proteome</keyword>
<feature type="transmembrane region" description="Helical" evidence="1">
    <location>
        <begin position="163"/>
        <end position="187"/>
    </location>
</feature>